<sequence>MESIRTKNNLYLLLKRSKTNLTNHLFLQTEILKLTKVKISEGALKSLELSLRYFCNNLHKKWVSASYNEIRFLNKHDTWLMQNYILPEDFASEIRVKNVSPNRGSNLNETKFNNYSDRHKNRITESLRNNYSSDELLHAAKFKCKTEGKNDMASILNYLIENPSEANRIKKTCEKNSIYLDTLSKNKALGMTKKMITELLSTVALFSLLSFI</sequence>
<gene>
    <name evidence="1" type="ORF">MEUPH1_LOCUS29416</name>
</gene>
<protein>
    <submittedName>
        <fullName evidence="1">Uncharacterized protein</fullName>
    </submittedName>
</protein>
<proteinExistence type="predicted"/>
<evidence type="ECO:0000313" key="1">
    <source>
        <dbReference type="EMBL" id="CAI6375985.1"/>
    </source>
</evidence>
<accession>A0AAV0Y539</accession>
<dbReference type="Proteomes" id="UP001160148">
    <property type="component" value="Unassembled WGS sequence"/>
</dbReference>
<evidence type="ECO:0000313" key="2">
    <source>
        <dbReference type="Proteomes" id="UP001160148"/>
    </source>
</evidence>
<reference evidence="1 2" key="1">
    <citation type="submission" date="2023-01" db="EMBL/GenBank/DDBJ databases">
        <authorList>
            <person name="Whitehead M."/>
        </authorList>
    </citation>
    <scope>NUCLEOTIDE SEQUENCE [LARGE SCALE GENOMIC DNA]</scope>
</reference>
<keyword evidence="2" id="KW-1185">Reference proteome</keyword>
<dbReference type="AlphaFoldDB" id="A0AAV0Y539"/>
<comment type="caution">
    <text evidence="1">The sequence shown here is derived from an EMBL/GenBank/DDBJ whole genome shotgun (WGS) entry which is preliminary data.</text>
</comment>
<name>A0AAV0Y539_9HEMI</name>
<organism evidence="1 2">
    <name type="scientific">Macrosiphum euphorbiae</name>
    <name type="common">potato aphid</name>
    <dbReference type="NCBI Taxonomy" id="13131"/>
    <lineage>
        <taxon>Eukaryota</taxon>
        <taxon>Metazoa</taxon>
        <taxon>Ecdysozoa</taxon>
        <taxon>Arthropoda</taxon>
        <taxon>Hexapoda</taxon>
        <taxon>Insecta</taxon>
        <taxon>Pterygota</taxon>
        <taxon>Neoptera</taxon>
        <taxon>Paraneoptera</taxon>
        <taxon>Hemiptera</taxon>
        <taxon>Sternorrhyncha</taxon>
        <taxon>Aphidomorpha</taxon>
        <taxon>Aphidoidea</taxon>
        <taxon>Aphididae</taxon>
        <taxon>Macrosiphini</taxon>
        <taxon>Macrosiphum</taxon>
    </lineage>
</organism>
<dbReference type="EMBL" id="CARXXK010001406">
    <property type="protein sequence ID" value="CAI6375985.1"/>
    <property type="molecule type" value="Genomic_DNA"/>
</dbReference>